<keyword evidence="1" id="KW-0235">DNA replication</keyword>
<dbReference type="PROSITE" id="PS50076">
    <property type="entry name" value="DNAJ_2"/>
    <property type="match status" value="1"/>
</dbReference>
<dbReference type="GO" id="GO:0006457">
    <property type="term" value="P:protein folding"/>
    <property type="evidence" value="ECO:0007669"/>
    <property type="project" value="InterPro"/>
</dbReference>
<dbReference type="SMART" id="SM00271">
    <property type="entry name" value="DnaJ"/>
    <property type="match status" value="1"/>
</dbReference>
<keyword evidence="2" id="KW-0143">Chaperone</keyword>
<dbReference type="PROSITE" id="PS00636">
    <property type="entry name" value="DNAJ_1"/>
    <property type="match status" value="1"/>
</dbReference>
<dbReference type="InterPro" id="IPR018253">
    <property type="entry name" value="DnaJ_domain_CS"/>
</dbReference>
<evidence type="ECO:0000256" key="2">
    <source>
        <dbReference type="ARBA" id="ARBA00023186"/>
    </source>
</evidence>
<dbReference type="CDD" id="cd10747">
    <property type="entry name" value="DnaJ_C"/>
    <property type="match status" value="1"/>
</dbReference>
<dbReference type="EMBL" id="UGSZ01000001">
    <property type="protein sequence ID" value="SUB56428.1"/>
    <property type="molecule type" value="Genomic_DNA"/>
</dbReference>
<accession>A0A379C2X9</accession>
<dbReference type="OrthoDB" id="9779889at2"/>
<evidence type="ECO:0000313" key="4">
    <source>
        <dbReference type="EMBL" id="SUB56428.1"/>
    </source>
</evidence>
<dbReference type="Gene3D" id="2.60.260.20">
    <property type="entry name" value="Urease metallochaperone UreE, N-terminal domain"/>
    <property type="match status" value="2"/>
</dbReference>
<dbReference type="SUPFAM" id="SSF49493">
    <property type="entry name" value="HSP40/DnaJ peptide-binding domain"/>
    <property type="match status" value="2"/>
</dbReference>
<dbReference type="Gene3D" id="1.10.287.110">
    <property type="entry name" value="DnaJ domain"/>
    <property type="match status" value="1"/>
</dbReference>
<evidence type="ECO:0000313" key="5">
    <source>
        <dbReference type="Proteomes" id="UP000255517"/>
    </source>
</evidence>
<dbReference type="CDD" id="cd06257">
    <property type="entry name" value="DnaJ"/>
    <property type="match status" value="1"/>
</dbReference>
<dbReference type="FunFam" id="2.60.260.20:FF:000013">
    <property type="entry name" value="DnaJ subfamily B member 11"/>
    <property type="match status" value="1"/>
</dbReference>
<dbReference type="Pfam" id="PF00226">
    <property type="entry name" value="DnaJ"/>
    <property type="match status" value="1"/>
</dbReference>
<dbReference type="InterPro" id="IPR002939">
    <property type="entry name" value="DnaJ_C"/>
</dbReference>
<sequence>MEYKDYYKILGVDKDSSPKEIKSAFRKLAKKYHPDLNPNDPKAQEKFKEINEAYEVLSDKDKKAKYDAFGSNYDFSGGYNFDPSAYGYTYTTGGSSEDFSDFFDMIFGSNARRASSAKGSKFSFNLDDLFSGRNSNRTNHNYAKADSPKYESELSISIEDAYKGVDKKVGLSINGKQKEINVKIPRGITRGKKIKVKGSKFDLPGDVLFKININDSDNLRLKGIDIYKNVEVRPWTALLGGEKTIDTFEGKIKIKIPKNLSPGKKLRIPAKGFKDMKNNKGDLYIEFTIANPTNLTKEQLELYKKLEEIS</sequence>
<protein>
    <submittedName>
        <fullName evidence="4">Chaperone protein DnaJ</fullName>
    </submittedName>
</protein>
<dbReference type="GO" id="GO:0006260">
    <property type="term" value="P:DNA replication"/>
    <property type="evidence" value="ECO:0007669"/>
    <property type="project" value="UniProtKB-KW"/>
</dbReference>
<evidence type="ECO:0000259" key="3">
    <source>
        <dbReference type="PROSITE" id="PS50076"/>
    </source>
</evidence>
<dbReference type="Proteomes" id="UP000255517">
    <property type="component" value="Unassembled WGS sequence"/>
</dbReference>
<dbReference type="InterPro" id="IPR001623">
    <property type="entry name" value="DnaJ_domain"/>
</dbReference>
<organism evidence="4 5">
    <name type="scientific">Peptoniphilus lacrimalis</name>
    <dbReference type="NCBI Taxonomy" id="33031"/>
    <lineage>
        <taxon>Bacteria</taxon>
        <taxon>Bacillati</taxon>
        <taxon>Bacillota</taxon>
        <taxon>Tissierellia</taxon>
        <taxon>Tissierellales</taxon>
        <taxon>Peptoniphilaceae</taxon>
        <taxon>Peptoniphilus</taxon>
    </lineage>
</organism>
<dbReference type="Pfam" id="PF01556">
    <property type="entry name" value="DnaJ_C"/>
    <property type="match status" value="1"/>
</dbReference>
<reference evidence="4 5" key="1">
    <citation type="submission" date="2018-06" db="EMBL/GenBank/DDBJ databases">
        <authorList>
            <consortium name="Pathogen Informatics"/>
            <person name="Doyle S."/>
        </authorList>
    </citation>
    <scope>NUCLEOTIDE SEQUENCE [LARGE SCALE GENOMIC DNA]</scope>
    <source>
        <strain evidence="4 5">NCTC13149</strain>
    </source>
</reference>
<proteinExistence type="predicted"/>
<dbReference type="PRINTS" id="PR00625">
    <property type="entry name" value="JDOMAIN"/>
</dbReference>
<dbReference type="SUPFAM" id="SSF46565">
    <property type="entry name" value="Chaperone J-domain"/>
    <property type="match status" value="1"/>
</dbReference>
<name>A0A379C2X9_9FIRM</name>
<feature type="domain" description="J" evidence="3">
    <location>
        <begin position="5"/>
        <end position="70"/>
    </location>
</feature>
<gene>
    <name evidence="4" type="primary">dnaJ_2</name>
    <name evidence="4" type="ORF">NCTC13149_00199</name>
</gene>
<evidence type="ECO:0000256" key="1">
    <source>
        <dbReference type="ARBA" id="ARBA00022705"/>
    </source>
</evidence>
<dbReference type="STRING" id="1122949.GCA_000378725_00270"/>
<dbReference type="PANTHER" id="PTHR44145:SF3">
    <property type="entry name" value="DNAJ HOMOLOG SUBFAMILY A MEMBER 3, MITOCHONDRIAL"/>
    <property type="match status" value="1"/>
</dbReference>
<dbReference type="PANTHER" id="PTHR44145">
    <property type="entry name" value="DNAJ HOMOLOG SUBFAMILY A MEMBER 3, MITOCHONDRIAL"/>
    <property type="match status" value="1"/>
</dbReference>
<dbReference type="InterPro" id="IPR051938">
    <property type="entry name" value="Apopto_cytoskel_mod"/>
</dbReference>
<dbReference type="InterPro" id="IPR008971">
    <property type="entry name" value="HSP40/DnaJ_pept-bd"/>
</dbReference>
<dbReference type="InterPro" id="IPR036869">
    <property type="entry name" value="J_dom_sf"/>
</dbReference>
<dbReference type="AlphaFoldDB" id="A0A379C2X9"/>
<dbReference type="RefSeq" id="WP_019034300.1">
    <property type="nucleotide sequence ID" value="NZ_UGSZ01000001.1"/>
</dbReference>
<dbReference type="GO" id="GO:0051082">
    <property type="term" value="F:unfolded protein binding"/>
    <property type="evidence" value="ECO:0007669"/>
    <property type="project" value="InterPro"/>
</dbReference>